<dbReference type="OrthoDB" id="5230585at2759"/>
<protein>
    <recommendedName>
        <fullName evidence="1">SRR1-like domain-containing protein</fullName>
    </recommendedName>
</protein>
<sequence>MTDASDAIHLPDGYLVWDGDTITDEAFDKLRSEALFRHNNCIPLFTKDAISEFGKQFKMAVAGQVSVVSVRRLDGERADFRVPPDHPGFHPDSKPTIGFVALQKLARLGPYNDKFCPIFTTHLIVEYIGLMRDRITGEVIPSDIQPIEDVEPYFRRTLTKWEATPACQHLRGSLKALLQRNSNIRKIDKIVAYACGSLIEFETEESGAYPSLAPRPFYQHALVMTVLDVLQNERTDRDAEQIRCYLQDPIYTDAEKDMLAKFAVTVVDDAEGFLLTDDSTAVLSFAPNVPIKQVVLDISLPPMMMWDKVKDEDVLKPWTDPDSPRIRKLIGEHYDEVEFQDYEERFMTSFYVKRAPT</sequence>
<dbReference type="Proteomes" id="UP000002038">
    <property type="component" value="Unassembled WGS sequence"/>
</dbReference>
<dbReference type="GeneID" id="8507283"/>
<dbReference type="AlphaFoldDB" id="A0A179UCH8"/>
<name>A0A179UCH8_BLAGS</name>
<proteinExistence type="predicted"/>
<evidence type="ECO:0000313" key="2">
    <source>
        <dbReference type="EMBL" id="OAT04867.1"/>
    </source>
</evidence>
<dbReference type="Pfam" id="PF07985">
    <property type="entry name" value="SRR1"/>
    <property type="match status" value="1"/>
</dbReference>
<organism evidence="2 3">
    <name type="scientific">Blastomyces gilchristii (strain SLH14081)</name>
    <name type="common">Blastomyces dermatitidis</name>
    <dbReference type="NCBI Taxonomy" id="559298"/>
    <lineage>
        <taxon>Eukaryota</taxon>
        <taxon>Fungi</taxon>
        <taxon>Dikarya</taxon>
        <taxon>Ascomycota</taxon>
        <taxon>Pezizomycotina</taxon>
        <taxon>Eurotiomycetes</taxon>
        <taxon>Eurotiomycetidae</taxon>
        <taxon>Onygenales</taxon>
        <taxon>Ajellomycetaceae</taxon>
        <taxon>Blastomyces</taxon>
    </lineage>
</organism>
<dbReference type="EMBL" id="GG657449">
    <property type="protein sequence ID" value="OAT04867.1"/>
    <property type="molecule type" value="Genomic_DNA"/>
</dbReference>
<dbReference type="PANTHER" id="PTHR42080:SF3">
    <property type="entry name" value="SRR1-LIKE DOMAIN-CONTAINING PROTEIN"/>
    <property type="match status" value="1"/>
</dbReference>
<evidence type="ECO:0000259" key="1">
    <source>
        <dbReference type="Pfam" id="PF07985"/>
    </source>
</evidence>
<reference evidence="3" key="1">
    <citation type="journal article" date="2015" name="PLoS Genet.">
        <title>The dynamic genome and transcriptome of the human fungal pathogen Blastomyces and close relative Emmonsia.</title>
        <authorList>
            <person name="Munoz J.F."/>
            <person name="Gauthier G.M."/>
            <person name="Desjardins C.A."/>
            <person name="Gallo J.E."/>
            <person name="Holder J."/>
            <person name="Sullivan T.D."/>
            <person name="Marty A.J."/>
            <person name="Carmen J.C."/>
            <person name="Chen Z."/>
            <person name="Ding L."/>
            <person name="Gujja S."/>
            <person name="Magrini V."/>
            <person name="Misas E."/>
            <person name="Mitreva M."/>
            <person name="Priest M."/>
            <person name="Saif S."/>
            <person name="Whiston E.A."/>
            <person name="Young S."/>
            <person name="Zeng Q."/>
            <person name="Goldman W.E."/>
            <person name="Mardis E.R."/>
            <person name="Taylor J.W."/>
            <person name="McEwen J.G."/>
            <person name="Clay O.K."/>
            <person name="Klein B.S."/>
            <person name="Cuomo C.A."/>
        </authorList>
    </citation>
    <scope>NUCLEOTIDE SEQUENCE [LARGE SCALE GENOMIC DNA]</scope>
    <source>
        <strain evidence="3">SLH14081</strain>
    </source>
</reference>
<dbReference type="VEuPathDB" id="FungiDB:BDBG_01356"/>
<accession>A0A179UCH8</accession>
<dbReference type="InterPro" id="IPR012942">
    <property type="entry name" value="SRR1-like"/>
</dbReference>
<evidence type="ECO:0000313" key="3">
    <source>
        <dbReference type="Proteomes" id="UP000002038"/>
    </source>
</evidence>
<gene>
    <name evidence="2" type="ORF">BDBG_01356</name>
</gene>
<dbReference type="PANTHER" id="PTHR42080">
    <property type="entry name" value="SRR1 DOMAIN-CONTAINING PROTEIN"/>
    <property type="match status" value="1"/>
</dbReference>
<dbReference type="KEGG" id="bgh:BDBG_01356"/>
<dbReference type="RefSeq" id="XP_002628448.1">
    <property type="nucleotide sequence ID" value="XM_002628402.2"/>
</dbReference>
<feature type="domain" description="SRR1-like" evidence="1">
    <location>
        <begin position="176"/>
        <end position="295"/>
    </location>
</feature>
<keyword evidence="3" id="KW-1185">Reference proteome</keyword>